<proteinExistence type="predicted"/>
<organism evidence="1 2">
    <name type="scientific">Gambusia affinis</name>
    <name type="common">Western mosquitofish</name>
    <name type="synonym">Heterandria affinis</name>
    <dbReference type="NCBI Taxonomy" id="33528"/>
    <lineage>
        <taxon>Eukaryota</taxon>
        <taxon>Metazoa</taxon>
        <taxon>Chordata</taxon>
        <taxon>Craniata</taxon>
        <taxon>Vertebrata</taxon>
        <taxon>Euteleostomi</taxon>
        <taxon>Actinopterygii</taxon>
        <taxon>Neopterygii</taxon>
        <taxon>Teleostei</taxon>
        <taxon>Neoteleostei</taxon>
        <taxon>Acanthomorphata</taxon>
        <taxon>Ovalentaria</taxon>
        <taxon>Atherinomorphae</taxon>
        <taxon>Cyprinodontiformes</taxon>
        <taxon>Poeciliidae</taxon>
        <taxon>Poeciliinae</taxon>
        <taxon>Gambusia</taxon>
    </lineage>
</organism>
<dbReference type="AlphaFoldDB" id="A0A315VNE1"/>
<protein>
    <submittedName>
        <fullName evidence="1">Uncharacterized protein</fullName>
    </submittedName>
</protein>
<dbReference type="Proteomes" id="UP000250572">
    <property type="component" value="Unassembled WGS sequence"/>
</dbReference>
<gene>
    <name evidence="1" type="ORF">CCH79_00010037</name>
</gene>
<accession>A0A315VNE1</accession>
<comment type="caution">
    <text evidence="1">The sequence shown here is derived from an EMBL/GenBank/DDBJ whole genome shotgun (WGS) entry which is preliminary data.</text>
</comment>
<evidence type="ECO:0000313" key="1">
    <source>
        <dbReference type="EMBL" id="PWA24735.1"/>
    </source>
</evidence>
<dbReference type="EMBL" id="NHOQ01001396">
    <property type="protein sequence ID" value="PWA24735.1"/>
    <property type="molecule type" value="Genomic_DNA"/>
</dbReference>
<keyword evidence="2" id="KW-1185">Reference proteome</keyword>
<sequence>MHNPAAVGTHSVVPHLKYRDHHPGLPIHGNCSQCPQLWENLIHPQGLATQKLFLSTFATSAPDIGEVPRLCFLTGRHPGENEEITVVFCPLTHYSPN</sequence>
<evidence type="ECO:0000313" key="2">
    <source>
        <dbReference type="Proteomes" id="UP000250572"/>
    </source>
</evidence>
<name>A0A315VNE1_GAMAF</name>
<reference evidence="1 2" key="1">
    <citation type="journal article" date="2018" name="G3 (Bethesda)">
        <title>A High-Quality Reference Genome for the Invasive Mosquitofish Gambusia affinis Using a Chicago Library.</title>
        <authorList>
            <person name="Hoffberg S.L."/>
            <person name="Troendle N.J."/>
            <person name="Glenn T.C."/>
            <person name="Mahmud O."/>
            <person name="Louha S."/>
            <person name="Chalopin D."/>
            <person name="Bennetzen J.L."/>
            <person name="Mauricio R."/>
        </authorList>
    </citation>
    <scope>NUCLEOTIDE SEQUENCE [LARGE SCALE GENOMIC DNA]</scope>
    <source>
        <strain evidence="1">NE01/NJP1002.9</strain>
        <tissue evidence="1">Muscle</tissue>
    </source>
</reference>